<evidence type="ECO:0000313" key="8">
    <source>
        <dbReference type="WBParaSite" id="HPBE_0001755201-mRNA-1"/>
    </source>
</evidence>
<dbReference type="AlphaFoldDB" id="A0A183G727"/>
<keyword evidence="7" id="KW-1185">Reference proteome</keyword>
<dbReference type="InterPro" id="IPR002090">
    <property type="entry name" value="NHE-6/7/9"/>
</dbReference>
<evidence type="ECO:0000256" key="2">
    <source>
        <dbReference type="ARBA" id="ARBA00007367"/>
    </source>
</evidence>
<keyword evidence="3" id="KW-1003">Cell membrane</keyword>
<dbReference type="GO" id="GO:0006885">
    <property type="term" value="P:regulation of pH"/>
    <property type="evidence" value="ECO:0007669"/>
    <property type="project" value="InterPro"/>
</dbReference>
<sequence length="183" mass="20375">MVTVFFNGSLTAWMIDYLGIKCGEDRTRSGTDNSTVQNDLDDLHMAGTPLTPSGSNPWDKAFLPRKWYNFDANFMKPLLTHATPSLEQTLPPICHPFARMFTSLKQSAASNSSASEESSPCASANIVEGEEGPGYPDDTLLLCFELDASLPRGFRFLFMIVSLHNDIGLFVLFLRKYRLQALK</sequence>
<comment type="subcellular location">
    <subcellularLocation>
        <location evidence="1">Cell membrane</location>
        <topology evidence="1">Multi-pass membrane protein</topology>
    </subcellularLocation>
</comment>
<dbReference type="OrthoDB" id="5868706at2759"/>
<evidence type="ECO:0000256" key="3">
    <source>
        <dbReference type="ARBA" id="ARBA00022475"/>
    </source>
</evidence>
<feature type="transmembrane region" description="Helical" evidence="5">
    <location>
        <begin position="153"/>
        <end position="174"/>
    </location>
</feature>
<accession>A0A3P8AEP5</accession>
<dbReference type="GO" id="GO:0005886">
    <property type="term" value="C:plasma membrane"/>
    <property type="evidence" value="ECO:0007669"/>
    <property type="project" value="UniProtKB-SubCell"/>
</dbReference>
<gene>
    <name evidence="6" type="ORF">HPBE_LOCUS17551</name>
</gene>
<keyword evidence="5" id="KW-0472">Membrane</keyword>
<protein>
    <submittedName>
        <fullName evidence="8">Autophagy protein 5</fullName>
    </submittedName>
</protein>
<evidence type="ECO:0000256" key="4">
    <source>
        <dbReference type="SAM" id="MobiDB-lite"/>
    </source>
</evidence>
<dbReference type="PRINTS" id="PR01088">
    <property type="entry name" value="NAHEXCHNGR6"/>
</dbReference>
<keyword evidence="5" id="KW-1133">Transmembrane helix</keyword>
<accession>A0A183G727</accession>
<evidence type="ECO:0000313" key="6">
    <source>
        <dbReference type="EMBL" id="VDP09191.1"/>
    </source>
</evidence>
<organism evidence="7 8">
    <name type="scientific">Heligmosomoides polygyrus</name>
    <name type="common">Parasitic roundworm</name>
    <dbReference type="NCBI Taxonomy" id="6339"/>
    <lineage>
        <taxon>Eukaryota</taxon>
        <taxon>Metazoa</taxon>
        <taxon>Ecdysozoa</taxon>
        <taxon>Nematoda</taxon>
        <taxon>Chromadorea</taxon>
        <taxon>Rhabditida</taxon>
        <taxon>Rhabditina</taxon>
        <taxon>Rhabditomorpha</taxon>
        <taxon>Strongyloidea</taxon>
        <taxon>Heligmosomidae</taxon>
        <taxon>Heligmosomoides</taxon>
    </lineage>
</organism>
<evidence type="ECO:0000313" key="7">
    <source>
        <dbReference type="Proteomes" id="UP000050761"/>
    </source>
</evidence>
<dbReference type="GO" id="GO:0015385">
    <property type="term" value="F:sodium:proton antiporter activity"/>
    <property type="evidence" value="ECO:0007669"/>
    <property type="project" value="InterPro"/>
</dbReference>
<evidence type="ECO:0000256" key="1">
    <source>
        <dbReference type="ARBA" id="ARBA00004651"/>
    </source>
</evidence>
<reference evidence="8" key="2">
    <citation type="submission" date="2019-09" db="UniProtKB">
        <authorList>
            <consortium name="WormBaseParasite"/>
        </authorList>
    </citation>
    <scope>IDENTIFICATION</scope>
</reference>
<evidence type="ECO:0000256" key="5">
    <source>
        <dbReference type="SAM" id="Phobius"/>
    </source>
</evidence>
<feature type="compositionally biased region" description="Low complexity" evidence="4">
    <location>
        <begin position="109"/>
        <end position="125"/>
    </location>
</feature>
<dbReference type="WBParaSite" id="HPBE_0001755201-mRNA-1">
    <property type="protein sequence ID" value="HPBE_0001755201-mRNA-1"/>
    <property type="gene ID" value="HPBE_0001755201"/>
</dbReference>
<reference evidence="6 7" key="1">
    <citation type="submission" date="2018-11" db="EMBL/GenBank/DDBJ databases">
        <authorList>
            <consortium name="Pathogen Informatics"/>
        </authorList>
    </citation>
    <scope>NUCLEOTIDE SEQUENCE [LARGE SCALE GENOMIC DNA]</scope>
</reference>
<dbReference type="EMBL" id="UZAH01030086">
    <property type="protein sequence ID" value="VDP09191.1"/>
    <property type="molecule type" value="Genomic_DNA"/>
</dbReference>
<comment type="similarity">
    <text evidence="2">Belongs to the monovalent cation:proton antiporter 1 (CPA1) transporter (TC 2.A.36) family.</text>
</comment>
<dbReference type="Proteomes" id="UP000050761">
    <property type="component" value="Unassembled WGS sequence"/>
</dbReference>
<proteinExistence type="inferred from homology"/>
<keyword evidence="5" id="KW-0812">Transmembrane</keyword>
<name>A0A183G727_HELPZ</name>
<feature type="region of interest" description="Disordered" evidence="4">
    <location>
        <begin position="109"/>
        <end position="128"/>
    </location>
</feature>